<gene>
    <name evidence="3" type="ORF">ACFO5K_08815</name>
</gene>
<dbReference type="PANTHER" id="PTHR46825">
    <property type="entry name" value="D-ALANYL-D-ALANINE-CARBOXYPEPTIDASE/ENDOPEPTIDASE AMPH"/>
    <property type="match status" value="1"/>
</dbReference>
<feature type="transmembrane region" description="Helical" evidence="1">
    <location>
        <begin position="372"/>
        <end position="394"/>
    </location>
</feature>
<dbReference type="InterPro" id="IPR050491">
    <property type="entry name" value="AmpC-like"/>
</dbReference>
<dbReference type="EMBL" id="JBHSDL010000008">
    <property type="protein sequence ID" value="MFC4374207.1"/>
    <property type="molecule type" value="Genomic_DNA"/>
</dbReference>
<dbReference type="GO" id="GO:0016787">
    <property type="term" value="F:hydrolase activity"/>
    <property type="evidence" value="ECO:0007669"/>
    <property type="project" value="UniProtKB-KW"/>
</dbReference>
<protein>
    <submittedName>
        <fullName evidence="3">Serine hydrolase domain-containing protein</fullName>
        <ecNumber evidence="3">3.-.-.-</ecNumber>
    </submittedName>
</protein>
<feature type="transmembrane region" description="Helical" evidence="1">
    <location>
        <begin position="445"/>
        <end position="466"/>
    </location>
</feature>
<evidence type="ECO:0000259" key="2">
    <source>
        <dbReference type="Pfam" id="PF00144"/>
    </source>
</evidence>
<dbReference type="Gene3D" id="3.40.710.10">
    <property type="entry name" value="DD-peptidase/beta-lactamase superfamily"/>
    <property type="match status" value="1"/>
</dbReference>
<proteinExistence type="predicted"/>
<organism evidence="3 4">
    <name type="scientific">Nocardia halotolerans</name>
    <dbReference type="NCBI Taxonomy" id="1755878"/>
    <lineage>
        <taxon>Bacteria</taxon>
        <taxon>Bacillati</taxon>
        <taxon>Actinomycetota</taxon>
        <taxon>Actinomycetes</taxon>
        <taxon>Mycobacteriales</taxon>
        <taxon>Nocardiaceae</taxon>
        <taxon>Nocardia</taxon>
    </lineage>
</organism>
<sequence length="475" mass="50195">MTILERWQILLISVLVLAGCAPVPSPVADGLTGPSAGLDAFVRERMAETRIPGAAYAVLDRAGIRHAGTFGTDGSGEPVTQATPFLWGSVAKPVTARLISTMVAAGELRLDEAVTTYVPAFRTRNDALSARVTLRHLLNHTSGLPTSTRHTDRTDADRRPGDVVAELAHESLAGEPGVTHRYSSTNYLLLAAVVESVTGRLFADVLAERVTEPIGMHTAVLSAERAAAVVPDGHRFVFGRPMSFATPFDPAGVAYGYLGGTIEDLAAFARASLGDESVLEAAVPTGDGRGYGLGWRRWSVEGTDIPMVWHGGALPGYSSQVILLPEHAVVFSANAYGTFQESALLDIGFGIAARTIGHEPAPAPDSNSYRTVLAGFVAAVMICLAAVIRCIRLLGRPAVTSRRRAAINLAAWLLVLGPVLAGLGIALPRSVGVGLPQLTLWTPDIAVLLFTVLALGLLLMLLRLVLALRTFAARR</sequence>
<dbReference type="RefSeq" id="WP_378558733.1">
    <property type="nucleotide sequence ID" value="NZ_JBHSDL010000008.1"/>
</dbReference>
<dbReference type="InterPro" id="IPR012338">
    <property type="entry name" value="Beta-lactam/transpept-like"/>
</dbReference>
<feature type="domain" description="Beta-lactamase-related" evidence="2">
    <location>
        <begin position="38"/>
        <end position="332"/>
    </location>
</feature>
<comment type="caution">
    <text evidence="3">The sequence shown here is derived from an EMBL/GenBank/DDBJ whole genome shotgun (WGS) entry which is preliminary data.</text>
</comment>
<evidence type="ECO:0000313" key="4">
    <source>
        <dbReference type="Proteomes" id="UP001595844"/>
    </source>
</evidence>
<keyword evidence="4" id="KW-1185">Reference proteome</keyword>
<dbReference type="EC" id="3.-.-.-" evidence="3"/>
<dbReference type="PANTHER" id="PTHR46825:SF9">
    <property type="entry name" value="BETA-LACTAMASE-RELATED DOMAIN-CONTAINING PROTEIN"/>
    <property type="match status" value="1"/>
</dbReference>
<keyword evidence="1" id="KW-0472">Membrane</keyword>
<evidence type="ECO:0000256" key="1">
    <source>
        <dbReference type="SAM" id="Phobius"/>
    </source>
</evidence>
<feature type="transmembrane region" description="Helical" evidence="1">
    <location>
        <begin position="406"/>
        <end position="425"/>
    </location>
</feature>
<dbReference type="SUPFAM" id="SSF56601">
    <property type="entry name" value="beta-lactamase/transpeptidase-like"/>
    <property type="match status" value="1"/>
</dbReference>
<dbReference type="Pfam" id="PF00144">
    <property type="entry name" value="Beta-lactamase"/>
    <property type="match status" value="1"/>
</dbReference>
<dbReference type="InterPro" id="IPR001466">
    <property type="entry name" value="Beta-lactam-related"/>
</dbReference>
<dbReference type="Proteomes" id="UP001595844">
    <property type="component" value="Unassembled WGS sequence"/>
</dbReference>
<keyword evidence="1" id="KW-1133">Transmembrane helix</keyword>
<name>A0ABV8VHE2_9NOCA</name>
<accession>A0ABV8VHE2</accession>
<evidence type="ECO:0000313" key="3">
    <source>
        <dbReference type="EMBL" id="MFC4374207.1"/>
    </source>
</evidence>
<dbReference type="PROSITE" id="PS51257">
    <property type="entry name" value="PROKAR_LIPOPROTEIN"/>
    <property type="match status" value="1"/>
</dbReference>
<keyword evidence="1" id="KW-0812">Transmembrane</keyword>
<keyword evidence="3" id="KW-0378">Hydrolase</keyword>
<reference evidence="4" key="1">
    <citation type="journal article" date="2019" name="Int. J. Syst. Evol. Microbiol.">
        <title>The Global Catalogue of Microorganisms (GCM) 10K type strain sequencing project: providing services to taxonomists for standard genome sequencing and annotation.</title>
        <authorList>
            <consortium name="The Broad Institute Genomics Platform"/>
            <consortium name="The Broad Institute Genome Sequencing Center for Infectious Disease"/>
            <person name="Wu L."/>
            <person name="Ma J."/>
        </authorList>
    </citation>
    <scope>NUCLEOTIDE SEQUENCE [LARGE SCALE GENOMIC DNA]</scope>
    <source>
        <strain evidence="4">IBRC-M 10490</strain>
    </source>
</reference>